<name>A0ABV2T2V3_9BACT</name>
<evidence type="ECO:0000256" key="1">
    <source>
        <dbReference type="SAM" id="SignalP"/>
    </source>
</evidence>
<feature type="chain" id="PRO_5045964565" evidence="1">
    <location>
        <begin position="25"/>
        <end position="4749"/>
    </location>
</feature>
<dbReference type="Gene3D" id="2.60.40.2700">
    <property type="match status" value="1"/>
</dbReference>
<feature type="domain" description="Ig-like" evidence="2">
    <location>
        <begin position="917"/>
        <end position="1013"/>
    </location>
</feature>
<reference evidence="3 4" key="1">
    <citation type="submission" date="2024-06" db="EMBL/GenBank/DDBJ databases">
        <title>Chitinophaga defluvii sp. nov., isolated from municipal sewage.</title>
        <authorList>
            <person name="Zhang L."/>
        </authorList>
    </citation>
    <scope>NUCLEOTIDE SEQUENCE [LARGE SCALE GENOMIC DNA]</scope>
    <source>
        <strain evidence="3 4">H8</strain>
    </source>
</reference>
<comment type="caution">
    <text evidence="3">The sequence shown here is derived from an EMBL/GenBank/DDBJ whole genome shotgun (WGS) entry which is preliminary data.</text>
</comment>
<sequence length="4749" mass="498069">MKRLLSFLYLLFAVLLFGNSDTYAQQAFMNAPSTVCTTMPGNARYASLNAFVYTGSTYRVKRGGVWVWENDLARQTITKTTWTVTPAVASIKYGSIGNAAGDNQSLCVEFNAAGNYTFTATMISGGVTYTTTKVIKVETCDIPVCKGAPTTKAGFDENFGTAPTRTTSPYMLPSPTGYIANLTTDLADNYYCIRKTTQGRSEWVNGPDHTGNTGADGAMLVCNSAYEKKTFYSRQVTGMCTGAVYNFSAFIMNVNTKDILESGCALGLNEDGSQMVGYRYAGVTFLIIAPNGDTLKKFNTNDISMVLDANKPDKEAYEWTKYGGSFKLPAGVSSVTVKIVNNNPGGCGNDIAIDDISFQYCNPTMYGYVDGQPPEEFAPEVELCANAPVNIVAFCNPKNYFTNPTYTWEQSDNGTTWTPVVESAVIKGTTKDTLKFLTGGLQGDPTIQTVRYYRVSINESGNSSDCTSPSEKVKVTILPAPKVTVTEGDICRGQSTSITVDGSFDYYQWVNFPPGTPNTITVSPIDTTTYTVYGYKNYGLDANGEPRLCVDSGRAKVKVYQPPIVADITGGPAAICLGEKVNLAIDPSLSQFVVKWDPSNASTTSIEHTPASIGNKTYKVTVTNVKCVTEKTFDVLVTGNPVANAGTNKDVKNCNDGTFQLAAQLNADEDGTWTIDGPDNGAVISDIHDKDAVVTDLGAGQSVTLIWTVKKKENGNCVSTDKIKLTNVLSPTISETTVLPPQCNNKVFAVTGNQPGPGETGIWELESGAATITNANQYNATVTLTGPTPSSAVVKWTISNATCTGAPAYLILKTQDPPNVAVASTVPVSCSSTGQFGVRLTSYSANITKYDIIATSPAMTGFTNVVDQPFVAGVNPIIVDYPTTTLPGTYGFKLVVKNDYPGCTKEVPFTIKVEAPPVTPTGIQVSNADICVSGTVTLKVTGGSLGKDANGNTIGQWRWYTASCGGTPLVSDPTDPTGATLTIGLSATTTFFVRAEGTGACATGECVSTTVTVYAKPATANAGGPQEHCEVDEFTMAANDPVAAGAEGTWTIVSSTYGLTLAPAEIHNRNMKIIVPAGDTAILKWTISNGGVCAPTNADVMLINYKAAAAANAGVLQEHCEVPGFTLAANQPSVPSAVGTWTVVSSTFGLTLNAADIHKYNMQVNIPAGDTAILKWTITNGNCASSSANVTLINYKAAAAANAGALQEHCEVSSFTLAANQPSVPSAVGSWTVVSSTFGLTLNAADIHQYNMQVNIPAGDTAILKWTITNGNCASSSANVTLINYKAAAAANAGPLQEHCEVSSFTLAANQPSVPSAVGTWTVVSSTFGLTLNAADIYKYNMPVTIPAGDTAILKWTITNGNCASSSANVTLINYKAAAAANAGALQEHCEVSSFTLAANQPSVPSAVGTWTVVSSTFGLTLNAADIHKNNMPVTIPAGDTAILKWTITNGNCASSSANVTLINYKAAAPANAGTLQEHCEVPGFTLAANQPSVPSAVGTWTVVSSTFGLTLNAADIHKYNMQVTIPAGDTAILKWTITNGNCASSSANVTLINYNAAAAANAGALQEHCEVPSFTLAANQPSVPSAVGTWTVVSSTFGLTLNAADIHKYNMQVTIPAGDTAILKWTITNGNCASSSANVTLINYKAAAAANAGTLQEHCEVSSFTMAANQPSVPSAVGTWTVVSSTFGLTLNTADIHKYNMQVNIPAGDTAILKWTITNGNCASSSANVTLINYKAAAAANAGTLQEHCEVSSFTLAANQPSVPSAVGTWTVVSSTFGLTLNTADIHKYNMQVNIPAGDTAILKWTITNGNCASSSANVTLINYKAAAAANAGTLQEHCEVPSFTLAANQPSVPSAVGTWTVVSSTFGLTLNAADIHKYNMQITIPAGDTAILKWTITNGNCASSSANVTLINYKAAAAANAGPLQEHCENPNFTLAANQPGVPSAVGTWTVVYSSFGLTLTPANIHKYNMQVIVPAGDTAILKWTITNGNCASSSANVTLINYKAAAAANAGTLQEHCEVPGFTLAANQPSVPSAVGTWTVVSSTFGLTLNAADIHQYNMQVNIPAGDTAILKWTITNGNCASSSANVTLINYKAAAAANAGALQEHCEVPGFTLAANQPSVPSAVGTWTVVSSTFGLTLNAADIHQYNMQVTIPAGDTAILKWTITNGNCASSSANVTLINYKAAAAANAGVLQEHCEVSSFTMAANQPSVPSAVGTWTVVSSTFGLTLNAADIHKYNMQVTIPAGDTAILKWTITNGNCASSSANVTLINYKAAAAANAGTLQEHCEVSNFTLAANQPSVPSAVGTWTVVSSTFGLTLNAADIHQYNMPVTIPAGDTAILKWTITNGNCASSSANVTLINYKAAAAANAGTLQEHCEVSSFTMAANQPSVPSAVGTWTVVSSTFGLTLNAADIHKYNMQVNIPAGDTAILKWTITNGNCASSSANVTLINYKAAAPANAGTLQEHCEVSSFTLAANQPSVPSAVGTWTVVSSTFGLTLNAADIHKYNMQVNIPAGDTAILKWTIINGNCASSSANVTLINYKAAAAANAGPLQEHCEVPGFTLTANQPGVPSAIGTWTVVYSSFGLTLTPANIHKYNMQVNIPAGDTAILKWTITNGNCASSAANVTLINYKAAAAANAGPSQEHCEVPGFTLAANKPGVPSAVGTWTVVSSTFGLTLNAADIHQYNMQVTIPAGDTAILKWTITNGNCASSSANVTLINYKAAAAANAGTLQEHCEVPSFTLAANQPGVPSAVGTWTVVYSSFGLTLTPANIHKYNMPVTIPAGDTAILKWTITNGNCTSSSANVTLINYKAAAPANAGPLQEHCENPNFTLAANQPSVPSAIGTWTVVYSSFGLTLTPANIHKYNMPVTIPAGDTAILKWTITNGNCTSSSANVTLINYKAAAPANAGPLQEHCENPNFTLVANQPGVPSAVGTWTVVYSSFGLTLTPANIHKYNMQVIVPAGDTAILKWTITNGNCASSSANVTLINYKAAAIANAGPLQEHCENPNFTLAANQPGVPSATGTWTVVYSSFGLTLTPANIHKHNMQVTIPAGDTAILKWTITNGNCASSSANVTLINYKAAAAANAGPSQEHCEVSGFTLAANKPGVPSAVGTWTVVSSTFGLTLNAADIHKYNMQVTIPAGDTAILKWTITNGNCASSSANVTLINYKAAAAANAGALQEHCENPNFTLAANKPGVPSATGTWTVVSSTFGLTINNSVSHDPNMKVVVPAGDTAILKWTITNGNCASSSANVTLINYKAAAAANAGPLQQHCENPNFTLAANKPNVPSAVGTWTVVYSSYGLTINNSVSHDPNMKVVVPAGDTAILKWTITNGTCAATSANVTLINYKAAAMANAGKMQEHCEDPTFTMAANQPGVPSAVGTWTVVSSTFGLTLNAADIHQHNMQVTIPAGDTAILKWTITNGTCAATSANVTLINYKAAAVANAGQLQEHCNDARFTMTANAPGVSSAVGTWKDVSRITGRASIANIHSPVTVVTVPAGDTAILMWTITNGTCQSTSATVTLINSAMPVIVNAGPDQEHCNDAQFITAANKPDVKTAIGTWILTSTHTQPVVIKDKNNPVTEVTVPAGETAVLKWTIKNGNCAAIEDAVTFTNLKPILGNSISKDQTVCKTETPLALTSGSLTGGNGVYSYQWQRSTTGSTGGFTNIPGATGVEYQPGLLSADTWFRRVVSSGTCVNNISNVVKLTVVQKPPVVISVPASITTACIQGKDYKALFGTPEFSHQPYNDVLLTITHEDVTTPLGCNIKITRTWTAIDRCGLTASASQSIIVEDKTAPVFTTAAPADVTVNCDAVPPAVTLTVKDDCSGILVITPVEVRKDLPGNCANNYDLIRTWTSKDACGNTGVTLTQVVAVRSMIPPVFDMPVPADVTVDCDKVPAGITLTATANCAMGTITVVPTDKREDIAGSKCADNYRIIRTWKAMDECGGITTKQQIITVQDTTRPVFSIAQPKDTLVDCDKVPVWPAVTATDNCSGAVKVTTSEKTVSLSATCAKNYQITRTWSAVDNCGNEAVMQQVITVQDTTKPVFVVKPPADTMVSCNAIPVPANYVTVSDNCTVTNELKFTRSQRREALPGAVCTSNYRLIRVWTVTDACGNTDSIRQVITVMDTTRPVIMPAPADITIHCQDAVPPPVSLTATDNCDGSFPKKATYSEDPFVVDVCAGYTIVRRWRIQDACGNEAIERIQRVVIMPCPKPELDLTLPENCSDNPKVAIQVKGQVSRPVFTLVEVTPANAVRVPLVQYSNQFNLNGATSARFVVQDGSTGCVSDTATFQIKYNNKPTVNLGKDTTICGGNSLVLDAGAANFAYNIRWSTGATTQRIKVTEAGTYWVTVSNGICVTSDTIQVDLVPTPLVDLPDTTICRGQSVKLNAYVDGAQYLWSNGATSSSILVSTQEDFWVKVMKNGCITIDTIKVSVNPPPDISLSRDMEMCPDQAIMLSVSSNGGRIRWATGETTSSIVVTKPGGYWVTVSSDNCTVRDTVQVRLKPSIKVDLGPDRQICPGGSITLDGSNPDAISYLWNDGDPNPVKEITQGGRYKLAVMDRFCNQVTMANVNVTVNGLPKINLGNDTVLCHGEQLTLRAEGGGITSARWQNGASGPTFEVTSSGTYSVTVFNECGSSTDQIEVGYIKCDPKPTFPNAFTPNGDGKNDFFKPTVRGPMFDYELRIFNRWGEMIFITSDTHKGWDGKYKGAPVDNGTYVWWLTFKKMPGGPANVMKGEVTVLR</sequence>
<dbReference type="InterPro" id="IPR026341">
    <property type="entry name" value="T9SS_type_B"/>
</dbReference>
<gene>
    <name evidence="3" type="ORF">ABR189_08290</name>
</gene>
<dbReference type="Proteomes" id="UP001549749">
    <property type="component" value="Unassembled WGS sequence"/>
</dbReference>
<dbReference type="EMBL" id="JBEXAC010000001">
    <property type="protein sequence ID" value="MET6997365.1"/>
    <property type="molecule type" value="Genomic_DNA"/>
</dbReference>
<keyword evidence="4" id="KW-1185">Reference proteome</keyword>
<protein>
    <submittedName>
        <fullName evidence="3">Gliding motility-associated C-terminal domain-containing protein</fullName>
    </submittedName>
</protein>
<proteinExistence type="predicted"/>
<feature type="signal peptide" evidence="1">
    <location>
        <begin position="1"/>
        <end position="24"/>
    </location>
</feature>
<accession>A0ABV2T2V3</accession>
<dbReference type="NCBIfam" id="TIGR04131">
    <property type="entry name" value="Bac_Flav_CTERM"/>
    <property type="match status" value="1"/>
</dbReference>
<dbReference type="Pfam" id="PF19081">
    <property type="entry name" value="Ig_7"/>
    <property type="match status" value="1"/>
</dbReference>
<evidence type="ECO:0000313" key="4">
    <source>
        <dbReference type="Proteomes" id="UP001549749"/>
    </source>
</evidence>
<organism evidence="3 4">
    <name type="scientific">Chitinophaga defluvii</name>
    <dbReference type="NCBI Taxonomy" id="3163343"/>
    <lineage>
        <taxon>Bacteria</taxon>
        <taxon>Pseudomonadati</taxon>
        <taxon>Bacteroidota</taxon>
        <taxon>Chitinophagia</taxon>
        <taxon>Chitinophagales</taxon>
        <taxon>Chitinophagaceae</taxon>
        <taxon>Chitinophaga</taxon>
    </lineage>
</organism>
<dbReference type="InterPro" id="IPR044023">
    <property type="entry name" value="Ig_7"/>
</dbReference>
<keyword evidence="1" id="KW-0732">Signal</keyword>
<dbReference type="RefSeq" id="WP_354660003.1">
    <property type="nucleotide sequence ID" value="NZ_JBEXAC010000001.1"/>
</dbReference>
<evidence type="ECO:0000259" key="2">
    <source>
        <dbReference type="Pfam" id="PF19081"/>
    </source>
</evidence>
<evidence type="ECO:0000313" key="3">
    <source>
        <dbReference type="EMBL" id="MET6997365.1"/>
    </source>
</evidence>
<dbReference type="Pfam" id="PF13585">
    <property type="entry name" value="CHU_C"/>
    <property type="match status" value="1"/>
</dbReference>